<proteinExistence type="predicted"/>
<gene>
    <name evidence="3" type="ORF">HK099_003226</name>
</gene>
<dbReference type="Proteomes" id="UP001211065">
    <property type="component" value="Unassembled WGS sequence"/>
</dbReference>
<reference evidence="3" key="1">
    <citation type="submission" date="2020-05" db="EMBL/GenBank/DDBJ databases">
        <title>Phylogenomic resolution of chytrid fungi.</title>
        <authorList>
            <person name="Stajich J.E."/>
            <person name="Amses K."/>
            <person name="Simmons R."/>
            <person name="Seto K."/>
            <person name="Myers J."/>
            <person name="Bonds A."/>
            <person name="Quandt C.A."/>
            <person name="Barry K."/>
            <person name="Liu P."/>
            <person name="Grigoriev I."/>
            <person name="Longcore J.E."/>
            <person name="James T.Y."/>
        </authorList>
    </citation>
    <scope>NUCLEOTIDE SEQUENCE</scope>
    <source>
        <strain evidence="3">JEL0476</strain>
    </source>
</reference>
<evidence type="ECO:0000256" key="2">
    <source>
        <dbReference type="SAM" id="MobiDB-lite"/>
    </source>
</evidence>
<keyword evidence="1" id="KW-0175">Coiled coil</keyword>
<feature type="non-terminal residue" evidence="3">
    <location>
        <position position="201"/>
    </location>
</feature>
<evidence type="ECO:0000313" key="4">
    <source>
        <dbReference type="Proteomes" id="UP001211065"/>
    </source>
</evidence>
<comment type="caution">
    <text evidence="3">The sequence shown here is derived from an EMBL/GenBank/DDBJ whole genome shotgun (WGS) entry which is preliminary data.</text>
</comment>
<dbReference type="EMBL" id="JADGJW010000214">
    <property type="protein sequence ID" value="KAJ3221703.1"/>
    <property type="molecule type" value="Genomic_DNA"/>
</dbReference>
<feature type="coiled-coil region" evidence="1">
    <location>
        <begin position="146"/>
        <end position="178"/>
    </location>
</feature>
<feature type="compositionally biased region" description="Polar residues" evidence="2">
    <location>
        <begin position="10"/>
        <end position="22"/>
    </location>
</feature>
<protein>
    <submittedName>
        <fullName evidence="3">Uncharacterized protein</fullName>
    </submittedName>
</protein>
<evidence type="ECO:0000313" key="3">
    <source>
        <dbReference type="EMBL" id="KAJ3221703.1"/>
    </source>
</evidence>
<dbReference type="AlphaFoldDB" id="A0AAD5U3R8"/>
<sequence length="201" mass="22809">MKAIPHTPKSKYNSSTENSNSLQRDLSMLDSKISNLVTSENLDSKIDLEVDSLEYCFSSIAISDINKTSETKASHNNGSVNKRESFKKANSQLDDDGIEISRIASDDAGLRSGEKCLKSLKKIEKDSGVGPKINPKMEIYLPPHQKRKLMLEKELLRNDLDKKNKENFEKNKIKLEEKPNFKLEEKQNVIKVNKKVIENNS</sequence>
<keyword evidence="4" id="KW-1185">Reference proteome</keyword>
<evidence type="ECO:0000256" key="1">
    <source>
        <dbReference type="SAM" id="Coils"/>
    </source>
</evidence>
<organism evidence="3 4">
    <name type="scientific">Clydaea vesicula</name>
    <dbReference type="NCBI Taxonomy" id="447962"/>
    <lineage>
        <taxon>Eukaryota</taxon>
        <taxon>Fungi</taxon>
        <taxon>Fungi incertae sedis</taxon>
        <taxon>Chytridiomycota</taxon>
        <taxon>Chytridiomycota incertae sedis</taxon>
        <taxon>Chytridiomycetes</taxon>
        <taxon>Lobulomycetales</taxon>
        <taxon>Lobulomycetaceae</taxon>
        <taxon>Clydaea</taxon>
    </lineage>
</organism>
<name>A0AAD5U3R8_9FUNG</name>
<accession>A0AAD5U3R8</accession>
<feature type="region of interest" description="Disordered" evidence="2">
    <location>
        <begin position="1"/>
        <end position="22"/>
    </location>
</feature>